<dbReference type="PATRIC" id="fig|1254432.3.peg.8259"/>
<dbReference type="HOGENOM" id="CLU_2620179_0_0_7"/>
<proteinExistence type="predicted"/>
<name>S4Y203_SORCE</name>
<organism evidence="1 2">
    <name type="scientific">Sorangium cellulosum So0157-2</name>
    <dbReference type="NCBI Taxonomy" id="1254432"/>
    <lineage>
        <taxon>Bacteria</taxon>
        <taxon>Pseudomonadati</taxon>
        <taxon>Myxococcota</taxon>
        <taxon>Polyangia</taxon>
        <taxon>Polyangiales</taxon>
        <taxon>Polyangiaceae</taxon>
        <taxon>Sorangium</taxon>
    </lineage>
</organism>
<dbReference type="AlphaFoldDB" id="S4Y203"/>
<dbReference type="KEGG" id="scu:SCE1572_36445"/>
<reference evidence="1 2" key="1">
    <citation type="journal article" date="2013" name="Sci. Rep.">
        <title>Extraordinary expansion of a Sorangium cellulosum genome from an alkaline milieu.</title>
        <authorList>
            <person name="Han K."/>
            <person name="Li Z.F."/>
            <person name="Peng R."/>
            <person name="Zhu L.P."/>
            <person name="Zhou T."/>
            <person name="Wang L.G."/>
            <person name="Li S.G."/>
            <person name="Zhang X.B."/>
            <person name="Hu W."/>
            <person name="Wu Z.H."/>
            <person name="Qin N."/>
            <person name="Li Y.Z."/>
        </authorList>
    </citation>
    <scope>NUCLEOTIDE SEQUENCE [LARGE SCALE GENOMIC DNA]</scope>
    <source>
        <strain evidence="1 2">So0157-2</strain>
    </source>
</reference>
<dbReference type="Proteomes" id="UP000014803">
    <property type="component" value="Chromosome"/>
</dbReference>
<evidence type="ECO:0000313" key="2">
    <source>
        <dbReference type="Proteomes" id="UP000014803"/>
    </source>
</evidence>
<gene>
    <name evidence="1" type="ORF">SCE1572_36445</name>
</gene>
<dbReference type="RefSeq" id="WP_020739176.1">
    <property type="nucleotide sequence ID" value="NC_021658.1"/>
</dbReference>
<dbReference type="EMBL" id="CP003969">
    <property type="protein sequence ID" value="AGP39502.1"/>
    <property type="molecule type" value="Genomic_DNA"/>
</dbReference>
<evidence type="ECO:0000313" key="1">
    <source>
        <dbReference type="EMBL" id="AGP39502.1"/>
    </source>
</evidence>
<sequence length="78" mass="8380">MPHVEASTIEGHAYIIVPMWMAWALDSHDEDGGKVLRTADLIPDEAHGRRGTWRITVEFDPGPDLDTAPAALQGGGGC</sequence>
<accession>S4Y203</accession>
<protein>
    <submittedName>
        <fullName evidence="1">Uncharacterized protein</fullName>
    </submittedName>
</protein>